<name>A0A4V1PRK6_9BURK</name>
<evidence type="ECO:0000313" key="2">
    <source>
        <dbReference type="EMBL" id="RXV67924.1"/>
    </source>
</evidence>
<organism evidence="2 3">
    <name type="scientific">Burkholderia stabilis</name>
    <dbReference type="NCBI Taxonomy" id="95485"/>
    <lineage>
        <taxon>Bacteria</taxon>
        <taxon>Pseudomonadati</taxon>
        <taxon>Pseudomonadota</taxon>
        <taxon>Betaproteobacteria</taxon>
        <taxon>Burkholderiales</taxon>
        <taxon>Burkholderiaceae</taxon>
        <taxon>Burkholderia</taxon>
        <taxon>Burkholderia cepacia complex</taxon>
    </lineage>
</organism>
<dbReference type="EMBL" id="QWEX01000002">
    <property type="protein sequence ID" value="RXV67924.1"/>
    <property type="molecule type" value="Genomic_DNA"/>
</dbReference>
<dbReference type="Proteomes" id="UP000289650">
    <property type="component" value="Unassembled WGS sequence"/>
</dbReference>
<evidence type="ECO:0000256" key="1">
    <source>
        <dbReference type="SAM" id="MobiDB-lite"/>
    </source>
</evidence>
<proteinExistence type="predicted"/>
<accession>A0A4V1PRK6</accession>
<evidence type="ECO:0000313" key="3">
    <source>
        <dbReference type="Proteomes" id="UP000289650"/>
    </source>
</evidence>
<sequence length="111" mass="11633">MGTSVRTRIDAGPAGGTGGVASETAQGAEQHKRVRIMYTFGRVTVSLECRKVCVDGEPRCIGARAFEILELLVKVAGATVLVPPFASDGRNAAIVQFPGGYVAEFHASVVK</sequence>
<gene>
    <name evidence="2" type="ORF">D1006_22125</name>
</gene>
<reference evidence="2 3" key="1">
    <citation type="submission" date="2018-08" db="EMBL/GenBank/DDBJ databases">
        <title>Mountain-cultivated ginseng endophyte, Burkholderia stabilis and its activity against ginseng root rot disease.</title>
        <authorList>
            <person name="Tapan Kumar M."/>
            <person name="Bae H."/>
            <person name="Shanmugam G."/>
            <person name="Jeon J."/>
        </authorList>
    </citation>
    <scope>NUCLEOTIDE SEQUENCE [LARGE SCALE GENOMIC DNA]</scope>
    <source>
        <strain evidence="2 3">EB159</strain>
    </source>
</reference>
<feature type="region of interest" description="Disordered" evidence="1">
    <location>
        <begin position="1"/>
        <end position="27"/>
    </location>
</feature>
<protein>
    <submittedName>
        <fullName evidence="2">Uncharacterized protein</fullName>
    </submittedName>
</protein>
<dbReference type="AlphaFoldDB" id="A0A4V1PRK6"/>
<comment type="caution">
    <text evidence="2">The sequence shown here is derived from an EMBL/GenBank/DDBJ whole genome shotgun (WGS) entry which is preliminary data.</text>
</comment>